<proteinExistence type="predicted"/>
<sequence precursor="true">MPAAPPTARLAALAVALALASTTAGRQPDPPKLGPKLPDGTFTLPPAAGGGVVLSPDDYAKLQAQIDQLKKQLAARKPGPPSGCAVRGKVEKRGDTLVAALSLKVTFRTTAPNSAVALGGKKGFLVSAKLDDGPAPVLETAEDGLVALVEAAGDHTVTLELECPVAGRANKAEVGFELGLPRAAITTLALDAPPGVGRVSLATRLPDAKTADTRRGVDVKQLAAQPGRDGYPVGPVESLDVTWEPPAAAPPTEAALTADWEVVTVIGAGFVETAAKLRPRGPARVWKVAAPADAVVTPERVAPAVGDATPSDAPTILRPTDAKKAVWTVEFPAGTSPADWGLTAVVRTSRPKSDDPTHAGPYAVGPFALLDAARQTGTLRVAAAAHTRLSVRHGPDVRQDVPPGPATDEAVSFFRFASGAAGPAPPPAPLAEVEARPTTGLVEVRPSYRLTLTEGGWRVRAELKVTPVRRDLETLTIDVPADWRAPAVTPPDLVDGVEPGKDGGPRRTLTVRLAAAHKQPIDLVLTATLSVPPGASSAQVSLLRFPGATERDAAVTATVADGLDVRGAAREWDGDQPAGWGQPLAADPKAAKGPPAITGRTDGGLARVDLNWSPDRVELTAELRAEVTAQATQVVVTETLRLRAPEGFGKAVRLRGPAVPKGLKTSPPLTPAGPGEWTLPVAADAKEATLTATYALPTRDAAAPVDLLWPASATRVESIVRVWNGTADRAVGVDAGPWRELPPEPAPGRDVLPVRTLAGSGSDLPLTLSLAAPADLSGATARADRGLVQVWLGADGTATGRARFVLSRWPADGIDVSLPPLVSGTVVKVAVDGNEAPAGVGPYGLRVPLPEAKAGRTAVLDLQYQFAAGGWRPLAVPELAGAAVEVVRVQVTAPDAVPLLLGGHPEQRWALRGFTFAPYAPAADELDDWLLKGIEPKWNGVALHAAAVRADGPVRAAAVPLVALITACSAVVLVLGLLAVRLPGSAAGPVVTVVAGAVAVAAALAPQPAGAAAAAALPGLAVLVLVLAARALTRRAARRRVTHLPGFARGPVADDATPRPTPSVKPRPVPTGSTGDLGAAASG</sequence>
<organism evidence="4 5">
    <name type="scientific">Urbifossiella limnaea</name>
    <dbReference type="NCBI Taxonomy" id="2528023"/>
    <lineage>
        <taxon>Bacteria</taxon>
        <taxon>Pseudomonadati</taxon>
        <taxon>Planctomycetota</taxon>
        <taxon>Planctomycetia</taxon>
        <taxon>Gemmatales</taxon>
        <taxon>Gemmataceae</taxon>
        <taxon>Urbifossiella</taxon>
    </lineage>
</organism>
<dbReference type="KEGG" id="uli:ETAA1_45330"/>
<evidence type="ECO:0000256" key="2">
    <source>
        <dbReference type="SAM" id="Phobius"/>
    </source>
</evidence>
<feature type="region of interest" description="Disordered" evidence="1">
    <location>
        <begin position="571"/>
        <end position="603"/>
    </location>
</feature>
<feature type="signal peptide" evidence="3">
    <location>
        <begin position="1"/>
        <end position="26"/>
    </location>
</feature>
<dbReference type="OrthoDB" id="248945at2"/>
<evidence type="ECO:0000313" key="4">
    <source>
        <dbReference type="EMBL" id="QDU22550.1"/>
    </source>
</evidence>
<evidence type="ECO:0000256" key="3">
    <source>
        <dbReference type="SAM" id="SignalP"/>
    </source>
</evidence>
<keyword evidence="2" id="KW-0812">Transmembrane</keyword>
<keyword evidence="2" id="KW-1133">Transmembrane helix</keyword>
<evidence type="ECO:0000256" key="1">
    <source>
        <dbReference type="SAM" id="MobiDB-lite"/>
    </source>
</evidence>
<keyword evidence="2" id="KW-0472">Membrane</keyword>
<protein>
    <submittedName>
        <fullName evidence="4">Uncharacterized protein</fullName>
    </submittedName>
</protein>
<feature type="compositionally biased region" description="Low complexity" evidence="1">
    <location>
        <begin position="583"/>
        <end position="596"/>
    </location>
</feature>
<dbReference type="Proteomes" id="UP000319576">
    <property type="component" value="Chromosome"/>
</dbReference>
<feature type="chain" id="PRO_5022100619" evidence="3">
    <location>
        <begin position="27"/>
        <end position="1083"/>
    </location>
</feature>
<dbReference type="AlphaFoldDB" id="A0A517XYE0"/>
<dbReference type="EMBL" id="CP036273">
    <property type="protein sequence ID" value="QDU22550.1"/>
    <property type="molecule type" value="Genomic_DNA"/>
</dbReference>
<feature type="transmembrane region" description="Helical" evidence="2">
    <location>
        <begin position="1011"/>
        <end position="1032"/>
    </location>
</feature>
<feature type="compositionally biased region" description="Pro residues" evidence="1">
    <location>
        <begin position="1059"/>
        <end position="1069"/>
    </location>
</feature>
<feature type="transmembrane region" description="Helical" evidence="2">
    <location>
        <begin position="986"/>
        <end position="1005"/>
    </location>
</feature>
<dbReference type="RefSeq" id="WP_145242375.1">
    <property type="nucleotide sequence ID" value="NZ_CP036273.1"/>
</dbReference>
<keyword evidence="3" id="KW-0732">Signal</keyword>
<evidence type="ECO:0000313" key="5">
    <source>
        <dbReference type="Proteomes" id="UP000319576"/>
    </source>
</evidence>
<accession>A0A517XYE0</accession>
<feature type="transmembrane region" description="Helical" evidence="2">
    <location>
        <begin position="957"/>
        <end position="979"/>
    </location>
</feature>
<gene>
    <name evidence="4" type="ORF">ETAA1_45330</name>
</gene>
<keyword evidence="5" id="KW-1185">Reference proteome</keyword>
<name>A0A517XYE0_9BACT</name>
<feature type="region of interest" description="Disordered" evidence="1">
    <location>
        <begin position="1047"/>
        <end position="1083"/>
    </location>
</feature>
<reference evidence="4 5" key="1">
    <citation type="submission" date="2019-02" db="EMBL/GenBank/DDBJ databases">
        <title>Deep-cultivation of Planctomycetes and their phenomic and genomic characterization uncovers novel biology.</title>
        <authorList>
            <person name="Wiegand S."/>
            <person name="Jogler M."/>
            <person name="Boedeker C."/>
            <person name="Pinto D."/>
            <person name="Vollmers J."/>
            <person name="Rivas-Marin E."/>
            <person name="Kohn T."/>
            <person name="Peeters S.H."/>
            <person name="Heuer A."/>
            <person name="Rast P."/>
            <person name="Oberbeckmann S."/>
            <person name="Bunk B."/>
            <person name="Jeske O."/>
            <person name="Meyerdierks A."/>
            <person name="Storesund J.E."/>
            <person name="Kallscheuer N."/>
            <person name="Luecker S."/>
            <person name="Lage O.M."/>
            <person name="Pohl T."/>
            <person name="Merkel B.J."/>
            <person name="Hornburger P."/>
            <person name="Mueller R.-W."/>
            <person name="Bruemmer F."/>
            <person name="Labrenz M."/>
            <person name="Spormann A.M."/>
            <person name="Op den Camp H."/>
            <person name="Overmann J."/>
            <person name="Amann R."/>
            <person name="Jetten M.S.M."/>
            <person name="Mascher T."/>
            <person name="Medema M.H."/>
            <person name="Devos D.P."/>
            <person name="Kaster A.-K."/>
            <person name="Ovreas L."/>
            <person name="Rohde M."/>
            <person name="Galperin M.Y."/>
            <person name="Jogler C."/>
        </authorList>
    </citation>
    <scope>NUCLEOTIDE SEQUENCE [LARGE SCALE GENOMIC DNA]</scope>
    <source>
        <strain evidence="4 5">ETA_A1</strain>
    </source>
</reference>